<gene>
    <name evidence="4" type="ORF">GTS_40990</name>
</gene>
<dbReference type="PANTHER" id="PTHR36933">
    <property type="entry name" value="SLL0788 PROTEIN"/>
    <property type="match status" value="1"/>
</dbReference>
<dbReference type="InterPro" id="IPR012347">
    <property type="entry name" value="Ferritin-like"/>
</dbReference>
<dbReference type="EMBL" id="BJFL01000024">
    <property type="protein sequence ID" value="GDY32466.1"/>
    <property type="molecule type" value="Genomic_DNA"/>
</dbReference>
<keyword evidence="2" id="KW-0812">Transmembrane</keyword>
<organism evidence="4 5">
    <name type="scientific">Gandjariella thermophila</name>
    <dbReference type="NCBI Taxonomy" id="1931992"/>
    <lineage>
        <taxon>Bacteria</taxon>
        <taxon>Bacillati</taxon>
        <taxon>Actinomycetota</taxon>
        <taxon>Actinomycetes</taxon>
        <taxon>Pseudonocardiales</taxon>
        <taxon>Pseudonocardiaceae</taxon>
        <taxon>Gandjariella</taxon>
    </lineage>
</organism>
<feature type="region of interest" description="Disordered" evidence="1">
    <location>
        <begin position="1"/>
        <end position="45"/>
    </location>
</feature>
<dbReference type="OrthoDB" id="26872at2"/>
<dbReference type="RefSeq" id="WP_137815470.1">
    <property type="nucleotide sequence ID" value="NZ_BJFL01000024.1"/>
</dbReference>
<name>A0A4D4JDJ9_9PSEU</name>
<proteinExistence type="predicted"/>
<dbReference type="Gene3D" id="1.20.1260.10">
    <property type="match status" value="1"/>
</dbReference>
<evidence type="ECO:0000256" key="1">
    <source>
        <dbReference type="SAM" id="MobiDB-lite"/>
    </source>
</evidence>
<dbReference type="InterPro" id="IPR005183">
    <property type="entry name" value="DUF305_CopM-like"/>
</dbReference>
<dbReference type="Pfam" id="PF03713">
    <property type="entry name" value="DUF305"/>
    <property type="match status" value="1"/>
</dbReference>
<evidence type="ECO:0000259" key="3">
    <source>
        <dbReference type="Pfam" id="PF03713"/>
    </source>
</evidence>
<evidence type="ECO:0000313" key="5">
    <source>
        <dbReference type="Proteomes" id="UP000298860"/>
    </source>
</evidence>
<accession>A0A4D4JDJ9</accession>
<comment type="caution">
    <text evidence="4">The sequence shown here is derived from an EMBL/GenBank/DDBJ whole genome shotgun (WGS) entry which is preliminary data.</text>
</comment>
<evidence type="ECO:0000313" key="4">
    <source>
        <dbReference type="EMBL" id="GDY32466.1"/>
    </source>
</evidence>
<feature type="domain" description="DUF305" evidence="3">
    <location>
        <begin position="87"/>
        <end position="254"/>
    </location>
</feature>
<keyword evidence="2" id="KW-1133">Transmembrane helix</keyword>
<evidence type="ECO:0000256" key="2">
    <source>
        <dbReference type="SAM" id="Phobius"/>
    </source>
</evidence>
<dbReference type="PANTHER" id="PTHR36933:SF1">
    <property type="entry name" value="SLL0788 PROTEIN"/>
    <property type="match status" value="1"/>
</dbReference>
<dbReference type="Proteomes" id="UP000298860">
    <property type="component" value="Unassembled WGS sequence"/>
</dbReference>
<sequence>MAGDRPAEPAADPAAGQAAGATADPATEPGEPTDPGEPEEPPGTPQWVRTAVVAAAVLAVLLLGAATGLLIGLPRSGGDVPPANSVDVGFAQDMALHHQQAVQMANTAREKTTNSEIKQLAFDIESTQLEQVGRMAGWLMLWGQPEQNPGTHLAWMTGAASVHQHGAPAPSTGAVADSDHMPGMASEDELGRLRSLSGQEFDVYFLQLMLRHHEGGTPMAQYAAQHASVPAVRTLADNIVRAQSNEAATIRQLLAERGATPLPPQ</sequence>
<keyword evidence="5" id="KW-1185">Reference proteome</keyword>
<feature type="transmembrane region" description="Helical" evidence="2">
    <location>
        <begin position="51"/>
        <end position="73"/>
    </location>
</feature>
<keyword evidence="2" id="KW-0472">Membrane</keyword>
<feature type="compositionally biased region" description="Low complexity" evidence="1">
    <location>
        <begin position="1"/>
        <end position="30"/>
    </location>
</feature>
<reference evidence="5" key="1">
    <citation type="submission" date="2019-04" db="EMBL/GenBank/DDBJ databases">
        <title>Draft genome sequence of Pseudonocardiaceae bacterium SL3-2-4.</title>
        <authorList>
            <person name="Ningsih F."/>
            <person name="Yokota A."/>
            <person name="Sakai Y."/>
            <person name="Nanatani K."/>
            <person name="Yabe S."/>
            <person name="Oetari A."/>
            <person name="Sjamsuridzal W."/>
        </authorList>
    </citation>
    <scope>NUCLEOTIDE SEQUENCE [LARGE SCALE GENOMIC DNA]</scope>
    <source>
        <strain evidence="5">SL3-2-4</strain>
    </source>
</reference>
<protein>
    <submittedName>
        <fullName evidence="4">DUF305 domain-containing protein</fullName>
    </submittedName>
</protein>
<dbReference type="AlphaFoldDB" id="A0A4D4JDJ9"/>